<sequence length="71" mass="7883">MSSELLHTAYNGDQEWGYEGEYFASRPSSGSFRLHAHGSYDHTRCVARIVLAAFASVEKPSQCRLQPLAGH</sequence>
<protein>
    <submittedName>
        <fullName evidence="1">Uncharacterized protein</fullName>
    </submittedName>
</protein>
<dbReference type="Proteomes" id="UP001519460">
    <property type="component" value="Unassembled WGS sequence"/>
</dbReference>
<name>A0ABD0JWV8_9CAEN</name>
<evidence type="ECO:0000313" key="2">
    <source>
        <dbReference type="Proteomes" id="UP001519460"/>
    </source>
</evidence>
<comment type="caution">
    <text evidence="1">The sequence shown here is derived from an EMBL/GenBank/DDBJ whole genome shotgun (WGS) entry which is preliminary data.</text>
</comment>
<gene>
    <name evidence="1" type="ORF">BaRGS_00029657</name>
</gene>
<keyword evidence="2" id="KW-1185">Reference proteome</keyword>
<dbReference type="EMBL" id="JACVVK020000311">
    <property type="protein sequence ID" value="KAK7479065.1"/>
    <property type="molecule type" value="Genomic_DNA"/>
</dbReference>
<reference evidence="1 2" key="1">
    <citation type="journal article" date="2023" name="Sci. Data">
        <title>Genome assembly of the Korean intertidal mud-creeper Batillaria attramentaria.</title>
        <authorList>
            <person name="Patra A.K."/>
            <person name="Ho P.T."/>
            <person name="Jun S."/>
            <person name="Lee S.J."/>
            <person name="Kim Y."/>
            <person name="Won Y.J."/>
        </authorList>
    </citation>
    <scope>NUCLEOTIDE SEQUENCE [LARGE SCALE GENOMIC DNA]</scope>
    <source>
        <strain evidence="1">Wonlab-2016</strain>
    </source>
</reference>
<dbReference type="AlphaFoldDB" id="A0ABD0JWV8"/>
<accession>A0ABD0JWV8</accession>
<proteinExistence type="predicted"/>
<organism evidence="1 2">
    <name type="scientific">Batillaria attramentaria</name>
    <dbReference type="NCBI Taxonomy" id="370345"/>
    <lineage>
        <taxon>Eukaryota</taxon>
        <taxon>Metazoa</taxon>
        <taxon>Spiralia</taxon>
        <taxon>Lophotrochozoa</taxon>
        <taxon>Mollusca</taxon>
        <taxon>Gastropoda</taxon>
        <taxon>Caenogastropoda</taxon>
        <taxon>Sorbeoconcha</taxon>
        <taxon>Cerithioidea</taxon>
        <taxon>Batillariidae</taxon>
        <taxon>Batillaria</taxon>
    </lineage>
</organism>
<evidence type="ECO:0000313" key="1">
    <source>
        <dbReference type="EMBL" id="KAK7479065.1"/>
    </source>
</evidence>